<dbReference type="Proteomes" id="UP000326641">
    <property type="component" value="Unassembled WGS sequence"/>
</dbReference>
<feature type="domain" description="Quinolinate phosphoribosyl transferase N-terminal" evidence="7">
    <location>
        <begin position="28"/>
        <end position="109"/>
    </location>
</feature>
<evidence type="ECO:0000256" key="1">
    <source>
        <dbReference type="ARBA" id="ARBA00009400"/>
    </source>
</evidence>
<dbReference type="PANTHER" id="PTHR32179">
    <property type="entry name" value="NICOTINATE-NUCLEOTIDE PYROPHOSPHORYLASE [CARBOXYLATING]"/>
    <property type="match status" value="1"/>
</dbReference>
<dbReference type="Pfam" id="PF01729">
    <property type="entry name" value="QRPTase_C"/>
    <property type="match status" value="1"/>
</dbReference>
<keyword evidence="4 5" id="KW-0808">Transferase</keyword>
<dbReference type="NCBIfam" id="TIGR01334">
    <property type="entry name" value="modD"/>
    <property type="match status" value="1"/>
</dbReference>
<dbReference type="AlphaFoldDB" id="A0A564WCG8"/>
<dbReference type="InterPro" id="IPR022412">
    <property type="entry name" value="Quinolinate_PRibosylTrfase_N"/>
</dbReference>
<dbReference type="InterPro" id="IPR013785">
    <property type="entry name" value="Aldolase_TIM"/>
</dbReference>
<organism evidence="8 9">
    <name type="scientific">Candidatus Defluviicoccus seviourii</name>
    <dbReference type="NCBI Taxonomy" id="2565273"/>
    <lineage>
        <taxon>Bacteria</taxon>
        <taxon>Pseudomonadati</taxon>
        <taxon>Pseudomonadota</taxon>
        <taxon>Alphaproteobacteria</taxon>
        <taxon>Rhodospirillales</taxon>
        <taxon>Rhodospirillaceae</taxon>
        <taxon>Defluviicoccus</taxon>
    </lineage>
</organism>
<dbReference type="EMBL" id="UXAT02000002">
    <property type="protein sequence ID" value="VUX45202.1"/>
    <property type="molecule type" value="Genomic_DNA"/>
</dbReference>
<gene>
    <name evidence="8" type="primary">modD</name>
    <name evidence="8" type="ORF">DF3PA_100050</name>
</gene>
<name>A0A564WCG8_9PROT</name>
<dbReference type="InterPro" id="IPR006242">
    <property type="entry name" value="ModD"/>
</dbReference>
<dbReference type="InterPro" id="IPR002638">
    <property type="entry name" value="Quinolinate_PRibosylTrfase_C"/>
</dbReference>
<proteinExistence type="inferred from homology"/>
<sequence length="295" mass="29693">MPFLPQHLPTLSDASLDILLAEDLPFGDLTTGVLGIGNLSGTMTFAARRPMVVAAVEDAARLLTRAGCAVEISAASGQSLAAGATILCASGSAAALHRGWKMAQVLIETAAGIATATRAIVAAARAVDPWVTIAGTRKTIPGAKALSIAALIAGGGVPHRLGLSETILIFAEHRVFLAASTPEAVVSMARRGAPEKKVVVEVGSVDEGLTWAVAGADVIQTEKFTPEMVADLTTKLRTAAPLSIVAAAGGIDATNAAAYVSAGARVIVTSAPFTAKPVDVAVRIEASGGGDTSTP</sequence>
<dbReference type="InterPro" id="IPR037128">
    <property type="entry name" value="Quinolinate_PRibosylTase_N_sf"/>
</dbReference>
<reference evidence="8" key="1">
    <citation type="submission" date="2018-11" db="EMBL/GenBank/DDBJ databases">
        <authorList>
            <person name="Onetto C."/>
        </authorList>
    </citation>
    <scope>NUCLEOTIDE SEQUENCE [LARGE SCALE GENOMIC DNA]</scope>
</reference>
<dbReference type="Gene3D" id="3.90.1170.20">
    <property type="entry name" value="Quinolinate phosphoribosyl transferase, N-terminal domain"/>
    <property type="match status" value="1"/>
</dbReference>
<dbReference type="GO" id="GO:0034213">
    <property type="term" value="P:quinolinate catabolic process"/>
    <property type="evidence" value="ECO:0007669"/>
    <property type="project" value="TreeGrafter"/>
</dbReference>
<evidence type="ECO:0000256" key="4">
    <source>
        <dbReference type="ARBA" id="ARBA00022679"/>
    </source>
</evidence>
<accession>A0A564WCG8</accession>
<evidence type="ECO:0000256" key="5">
    <source>
        <dbReference type="PIRNR" id="PIRNR006250"/>
    </source>
</evidence>
<evidence type="ECO:0000313" key="9">
    <source>
        <dbReference type="Proteomes" id="UP000326641"/>
    </source>
</evidence>
<evidence type="ECO:0000256" key="2">
    <source>
        <dbReference type="ARBA" id="ARBA00019205"/>
    </source>
</evidence>
<dbReference type="Pfam" id="PF02749">
    <property type="entry name" value="QRPTase_N"/>
    <property type="match status" value="1"/>
</dbReference>
<dbReference type="GO" id="GO:0004514">
    <property type="term" value="F:nicotinate-nucleotide diphosphorylase (carboxylating) activity"/>
    <property type="evidence" value="ECO:0007669"/>
    <property type="project" value="InterPro"/>
</dbReference>
<dbReference type="GO" id="GO:0005737">
    <property type="term" value="C:cytoplasm"/>
    <property type="evidence" value="ECO:0007669"/>
    <property type="project" value="TreeGrafter"/>
</dbReference>
<dbReference type="Gene3D" id="3.20.20.70">
    <property type="entry name" value="Aldolase class I"/>
    <property type="match status" value="1"/>
</dbReference>
<evidence type="ECO:0000313" key="8">
    <source>
        <dbReference type="EMBL" id="VUX45202.1"/>
    </source>
</evidence>
<dbReference type="InterPro" id="IPR036068">
    <property type="entry name" value="Nicotinate_pribotase-like_C"/>
</dbReference>
<feature type="domain" description="Quinolinate phosphoribosyl transferase C-terminal" evidence="6">
    <location>
        <begin position="113"/>
        <end position="282"/>
    </location>
</feature>
<comment type="similarity">
    <text evidence="1 5">Belongs to the NadC/ModD family.</text>
</comment>
<dbReference type="PIRSF" id="PIRSF006250">
    <property type="entry name" value="NadC_ModD"/>
    <property type="match status" value="1"/>
</dbReference>
<dbReference type="PANTHER" id="PTHR32179:SF4">
    <property type="entry name" value="PYROPHOSPHORYLASE MODD-RELATED"/>
    <property type="match status" value="1"/>
</dbReference>
<dbReference type="FunFam" id="3.20.20.70:FF:000030">
    <property type="entry name" value="Nicotinate-nucleotide pyrophosphorylase, carboxylating"/>
    <property type="match status" value="1"/>
</dbReference>
<comment type="caution">
    <text evidence="8">The sequence shown here is derived from an EMBL/GenBank/DDBJ whole genome shotgun (WGS) entry which is preliminary data.</text>
</comment>
<keyword evidence="3 5" id="KW-0328">Glycosyltransferase</keyword>
<dbReference type="GO" id="GO:0009435">
    <property type="term" value="P:NAD+ biosynthetic process"/>
    <property type="evidence" value="ECO:0007669"/>
    <property type="project" value="InterPro"/>
</dbReference>
<evidence type="ECO:0000256" key="3">
    <source>
        <dbReference type="ARBA" id="ARBA00022676"/>
    </source>
</evidence>
<evidence type="ECO:0000259" key="6">
    <source>
        <dbReference type="Pfam" id="PF01729"/>
    </source>
</evidence>
<keyword evidence="9" id="KW-1185">Reference proteome</keyword>
<dbReference type="SUPFAM" id="SSF51690">
    <property type="entry name" value="Nicotinate/Quinolinate PRTase C-terminal domain-like"/>
    <property type="match status" value="1"/>
</dbReference>
<evidence type="ECO:0000259" key="7">
    <source>
        <dbReference type="Pfam" id="PF02749"/>
    </source>
</evidence>
<dbReference type="InterPro" id="IPR027277">
    <property type="entry name" value="NadC/ModD"/>
</dbReference>
<protein>
    <recommendedName>
        <fullName evidence="2">Putative pyrophosphorylase ModD</fullName>
    </recommendedName>
</protein>
<dbReference type="SUPFAM" id="SSF54675">
    <property type="entry name" value="Nicotinate/Quinolinate PRTase N-terminal domain-like"/>
    <property type="match status" value="1"/>
</dbReference>